<dbReference type="SUPFAM" id="SSF53335">
    <property type="entry name" value="S-adenosyl-L-methionine-dependent methyltransferases"/>
    <property type="match status" value="1"/>
</dbReference>
<accession>A0A2W7IUQ7</accession>
<comment type="caution">
    <text evidence="4">The sequence shown here is derived from an EMBL/GenBank/DDBJ whole genome shotgun (WGS) entry which is preliminary data.</text>
</comment>
<evidence type="ECO:0000313" key="4">
    <source>
        <dbReference type="EMBL" id="PZW51189.1"/>
    </source>
</evidence>
<dbReference type="GO" id="GO:0008168">
    <property type="term" value="F:methyltransferase activity"/>
    <property type="evidence" value="ECO:0007669"/>
    <property type="project" value="UniProtKB-KW"/>
</dbReference>
<proteinExistence type="predicted"/>
<keyword evidence="2" id="KW-0949">S-adenosyl-L-methionine</keyword>
<dbReference type="PANTHER" id="PTHR47739">
    <property type="entry name" value="TRNA1(VAL) (ADENINE(37)-N6)-METHYLTRANSFERASE"/>
    <property type="match status" value="1"/>
</dbReference>
<reference evidence="4 5" key="1">
    <citation type="submission" date="2018-06" db="EMBL/GenBank/DDBJ databases">
        <title>Genomic Encyclopedia of Archaeal and Bacterial Type Strains, Phase II (KMG-II): from individual species to whole genera.</title>
        <authorList>
            <person name="Goeker M."/>
        </authorList>
    </citation>
    <scope>NUCLEOTIDE SEQUENCE [LARGE SCALE GENOMIC DNA]</scope>
    <source>
        <strain evidence="4 5">DSM 24525</strain>
    </source>
</reference>
<feature type="domain" description="Methyltransferase small" evidence="3">
    <location>
        <begin position="28"/>
        <end position="120"/>
    </location>
</feature>
<dbReference type="InterPro" id="IPR050210">
    <property type="entry name" value="tRNA_Adenine-N(6)_MTase"/>
</dbReference>
<evidence type="ECO:0000259" key="3">
    <source>
        <dbReference type="Pfam" id="PF05175"/>
    </source>
</evidence>
<protein>
    <submittedName>
        <fullName evidence="4">tRNA1(Val) A37 N6-methylase TrmN6</fullName>
    </submittedName>
</protein>
<dbReference type="AlphaFoldDB" id="A0A2W7IUQ7"/>
<dbReference type="Pfam" id="PF05175">
    <property type="entry name" value="MTS"/>
    <property type="match status" value="1"/>
</dbReference>
<keyword evidence="1 4" id="KW-0808">Transferase</keyword>
<dbReference type="EMBL" id="QKYU01000001">
    <property type="protein sequence ID" value="PZW51189.1"/>
    <property type="molecule type" value="Genomic_DNA"/>
</dbReference>
<dbReference type="InterPro" id="IPR007848">
    <property type="entry name" value="Small_mtfrase_dom"/>
</dbReference>
<sequence length="236" mass="24132">MTEDRLLGGRIRLVQPQSGLKAGLDAVMLAAAIPAKPGETVLDAGCGAGAVFLCLMARVPGLRVIALERDPELAALARENAALNGFADQVQVIEGDVADATLPPVQHSCANPPFWPDGTAPPAVLRAGATHAGATGLLVWVRALANPLRAGGSATLVLPATRFSEAASALRLTGFGDVGLYPLWPRAGVAARRVLLTARRGGRGPDRVTSGLILHDGAGWSAAAEAVLRDAQALPG</sequence>
<keyword evidence="5" id="KW-1185">Reference proteome</keyword>
<dbReference type="Proteomes" id="UP000249688">
    <property type="component" value="Unassembled WGS sequence"/>
</dbReference>
<dbReference type="PANTHER" id="PTHR47739:SF1">
    <property type="entry name" value="TRNA1(VAL) (ADENINE(37)-N6)-METHYLTRANSFERASE"/>
    <property type="match status" value="1"/>
</dbReference>
<evidence type="ECO:0000256" key="1">
    <source>
        <dbReference type="ARBA" id="ARBA00022603"/>
    </source>
</evidence>
<dbReference type="Gene3D" id="3.40.50.150">
    <property type="entry name" value="Vaccinia Virus protein VP39"/>
    <property type="match status" value="1"/>
</dbReference>
<evidence type="ECO:0000313" key="5">
    <source>
        <dbReference type="Proteomes" id="UP000249688"/>
    </source>
</evidence>
<name>A0A2W7IUQ7_9PROT</name>
<organism evidence="4 5">
    <name type="scientific">Humitalea rosea</name>
    <dbReference type="NCBI Taxonomy" id="990373"/>
    <lineage>
        <taxon>Bacteria</taxon>
        <taxon>Pseudomonadati</taxon>
        <taxon>Pseudomonadota</taxon>
        <taxon>Alphaproteobacteria</taxon>
        <taxon>Acetobacterales</taxon>
        <taxon>Roseomonadaceae</taxon>
        <taxon>Humitalea</taxon>
    </lineage>
</organism>
<dbReference type="RefSeq" id="WP_245903153.1">
    <property type="nucleotide sequence ID" value="NZ_QKYU01000001.1"/>
</dbReference>
<keyword evidence="1 4" id="KW-0489">Methyltransferase</keyword>
<dbReference type="InterPro" id="IPR029063">
    <property type="entry name" value="SAM-dependent_MTases_sf"/>
</dbReference>
<dbReference type="CDD" id="cd02440">
    <property type="entry name" value="AdoMet_MTases"/>
    <property type="match status" value="1"/>
</dbReference>
<gene>
    <name evidence="4" type="ORF">C8P66_101411</name>
</gene>
<dbReference type="GO" id="GO:0032259">
    <property type="term" value="P:methylation"/>
    <property type="evidence" value="ECO:0007669"/>
    <property type="project" value="UniProtKB-KW"/>
</dbReference>
<evidence type="ECO:0000256" key="2">
    <source>
        <dbReference type="ARBA" id="ARBA00022691"/>
    </source>
</evidence>